<dbReference type="CDD" id="cd19531">
    <property type="entry name" value="LCL_NRPS-like"/>
    <property type="match status" value="2"/>
</dbReference>
<dbReference type="GO" id="GO:0031177">
    <property type="term" value="F:phosphopantetheine binding"/>
    <property type="evidence" value="ECO:0007669"/>
    <property type="project" value="TreeGrafter"/>
</dbReference>
<proteinExistence type="inferred from homology"/>
<dbReference type="PROSITE" id="PS50075">
    <property type="entry name" value="CARRIER"/>
    <property type="match status" value="3"/>
</dbReference>
<dbReference type="GO" id="GO:0003824">
    <property type="term" value="F:catalytic activity"/>
    <property type="evidence" value="ECO:0007669"/>
    <property type="project" value="InterPro"/>
</dbReference>
<dbReference type="SUPFAM" id="SSF47336">
    <property type="entry name" value="ACP-like"/>
    <property type="match status" value="3"/>
</dbReference>
<dbReference type="InterPro" id="IPR023213">
    <property type="entry name" value="CAT-like_dom_sf"/>
</dbReference>
<protein>
    <submittedName>
        <fullName evidence="8">Amino acid adenylation domain-containing protein</fullName>
    </submittedName>
</protein>
<dbReference type="InterPro" id="IPR020845">
    <property type="entry name" value="AMP-binding_CS"/>
</dbReference>
<evidence type="ECO:0000259" key="7">
    <source>
        <dbReference type="PROSITE" id="PS50075"/>
    </source>
</evidence>
<dbReference type="GO" id="GO:0043041">
    <property type="term" value="P:amino acid activation for nonribosomal peptide biosynthetic process"/>
    <property type="evidence" value="ECO:0007669"/>
    <property type="project" value="TreeGrafter"/>
</dbReference>
<dbReference type="CDD" id="cd12117">
    <property type="entry name" value="A_NRPS_Srf_like"/>
    <property type="match status" value="1"/>
</dbReference>
<dbReference type="SUPFAM" id="SSF56801">
    <property type="entry name" value="Acetyl-CoA synthetase-like"/>
    <property type="match status" value="3"/>
</dbReference>
<accession>A0A9W3VAP6</accession>
<dbReference type="InterPro" id="IPR025110">
    <property type="entry name" value="AMP-bd_C"/>
</dbReference>
<dbReference type="Gene3D" id="3.30.300.30">
    <property type="match status" value="3"/>
</dbReference>
<feature type="domain" description="Carrier" evidence="7">
    <location>
        <begin position="2760"/>
        <end position="2835"/>
    </location>
</feature>
<dbReference type="InterPro" id="IPR045851">
    <property type="entry name" value="AMP-bd_C_sf"/>
</dbReference>
<reference evidence="8 9" key="1">
    <citation type="submission" date="2018-09" db="EMBL/GenBank/DDBJ databases">
        <title>Complete genome of Bacillus thuringiensis strain QZL38.</title>
        <authorList>
            <person name="Song F."/>
        </authorList>
    </citation>
    <scope>NUCLEOTIDE SEQUENCE [LARGE SCALE GENOMIC DNA]</scope>
    <source>
        <strain evidence="8 9">QZL38</strain>
    </source>
</reference>
<dbReference type="FunFam" id="1.10.1200.10:FF:000005">
    <property type="entry name" value="Nonribosomal peptide synthetase 1"/>
    <property type="match status" value="2"/>
</dbReference>
<dbReference type="PANTHER" id="PTHR45527">
    <property type="entry name" value="NONRIBOSOMAL PEPTIDE SYNTHETASE"/>
    <property type="match status" value="1"/>
</dbReference>
<evidence type="ECO:0000256" key="4">
    <source>
        <dbReference type="ARBA" id="ARBA00022553"/>
    </source>
</evidence>
<evidence type="ECO:0000256" key="5">
    <source>
        <dbReference type="ARBA" id="ARBA00022741"/>
    </source>
</evidence>
<dbReference type="Pfam" id="PF00550">
    <property type="entry name" value="PP-binding"/>
    <property type="match status" value="3"/>
</dbReference>
<dbReference type="Proteomes" id="UP000269847">
    <property type="component" value="Chromosome"/>
</dbReference>
<dbReference type="GO" id="GO:0005829">
    <property type="term" value="C:cytosol"/>
    <property type="evidence" value="ECO:0007669"/>
    <property type="project" value="TreeGrafter"/>
</dbReference>
<evidence type="ECO:0000256" key="1">
    <source>
        <dbReference type="ARBA" id="ARBA00001957"/>
    </source>
</evidence>
<gene>
    <name evidence="8" type="ORF">D7J84_08785</name>
</gene>
<keyword evidence="3" id="KW-0596">Phosphopantetheine</keyword>
<dbReference type="Pfam" id="PF00501">
    <property type="entry name" value="AMP-binding"/>
    <property type="match status" value="3"/>
</dbReference>
<dbReference type="InterPro" id="IPR000873">
    <property type="entry name" value="AMP-dep_synth/lig_dom"/>
</dbReference>
<dbReference type="RefSeq" id="WP_129542605.1">
    <property type="nucleotide sequence ID" value="NZ_CP032608.1"/>
</dbReference>
<feature type="domain" description="Carrier" evidence="7">
    <location>
        <begin position="693"/>
        <end position="768"/>
    </location>
</feature>
<dbReference type="Pfam" id="PF00668">
    <property type="entry name" value="Condensation"/>
    <property type="match status" value="3"/>
</dbReference>
<dbReference type="PANTHER" id="PTHR45527:SF1">
    <property type="entry name" value="FATTY ACID SYNTHASE"/>
    <property type="match status" value="1"/>
</dbReference>
<dbReference type="FunFam" id="3.40.50.980:FF:000001">
    <property type="entry name" value="Non-ribosomal peptide synthetase"/>
    <property type="match status" value="3"/>
</dbReference>
<dbReference type="GO" id="GO:0008610">
    <property type="term" value="P:lipid biosynthetic process"/>
    <property type="evidence" value="ECO:0007669"/>
    <property type="project" value="UniProtKB-ARBA"/>
</dbReference>
<dbReference type="Pfam" id="PF13193">
    <property type="entry name" value="AMP-binding_C"/>
    <property type="match status" value="2"/>
</dbReference>
<dbReference type="GO" id="GO:0044550">
    <property type="term" value="P:secondary metabolite biosynthetic process"/>
    <property type="evidence" value="ECO:0007669"/>
    <property type="project" value="UniProtKB-ARBA"/>
</dbReference>
<dbReference type="FunFam" id="3.40.50.12780:FF:000012">
    <property type="entry name" value="Non-ribosomal peptide synthetase"/>
    <property type="match status" value="3"/>
</dbReference>
<dbReference type="Gene3D" id="1.10.1200.10">
    <property type="entry name" value="ACP-like"/>
    <property type="match status" value="3"/>
</dbReference>
<dbReference type="Gene3D" id="3.30.559.30">
    <property type="entry name" value="Nonribosomal peptide synthetase, condensation domain"/>
    <property type="match status" value="3"/>
</dbReference>
<dbReference type="InterPro" id="IPR001242">
    <property type="entry name" value="Condensation_dom"/>
</dbReference>
<dbReference type="Gene3D" id="2.30.38.10">
    <property type="entry name" value="Luciferase, Domain 3"/>
    <property type="match status" value="3"/>
</dbReference>
<evidence type="ECO:0000256" key="3">
    <source>
        <dbReference type="ARBA" id="ARBA00022450"/>
    </source>
</evidence>
<name>A0A9W3VAP6_BACTU</name>
<feature type="domain" description="Carrier" evidence="7">
    <location>
        <begin position="1738"/>
        <end position="1813"/>
    </location>
</feature>
<comment type="cofactor">
    <cofactor evidence="1">
        <name>pantetheine 4'-phosphate</name>
        <dbReference type="ChEBI" id="CHEBI:47942"/>
    </cofactor>
</comment>
<dbReference type="InterPro" id="IPR036736">
    <property type="entry name" value="ACP-like_sf"/>
</dbReference>
<dbReference type="NCBIfam" id="NF003417">
    <property type="entry name" value="PRK04813.1"/>
    <property type="match status" value="3"/>
</dbReference>
<keyword evidence="6" id="KW-0067">ATP-binding</keyword>
<sequence>MVIQTYGQEDIVVGTVSAGRSHVDLQQMIGMFVNTLVIRADVNAEKTFRKFLEEMKEELLEAFENQDYQFEELVEALSLPRETSRNPLFDTMFVLENIDVPTIPNKGLQMRNYEWNHGISKFDMTIVGQERGNQLHFQWEYATKLYKEETINIFKERFIRILETIVQNIDQSIGELEIITEKEKHQLLYQFNNTKTEFPKEKTLSQLFEEQVKKTPNNIAVAYKDQSLTYRELNERANQLAHTLRSKGIVREEIVGIMLERSVEMLVGILGVLKAGGAYLPIDPEYPEERITYMLEDSQVQLVLIQTHLVKKLNTKRMILNLEDTACYSSNCSNPERINQSNDMAYIIYTSGSTGKPKGVVVEHQSVINLCFWHQEYFQVTEQDNSTQYAGFGFDASSWEILPYILKGATLHIIPHEIRLDMQRLNAYYEQNEISISFLPTPVCEQFIELENNSLRVLLTGGDQLRKYKKNGYRLFNNYGPTENTVVTTTGEISKVETNIPIGKPIANTKVYILDEQKQLQPIGVIGELCISGVGIARGYWQKEDLTKERFIANPYQQGEIMYRTGDMARWLPDGSIEFLGRNDHQAKVRGYRIELAEIESCLLNVEEIQDVAVVVKGAVTGEKYLVAYIIQESELDIQKVKSELMKQIPEYMIPTFFMQLDNLPLNTNGKVDRRALPEPDEKRIGIDTIYEEADNELEQHLVRIWQEVLQIEKISVHDDFFLLGGHSLKAMVLLAKIQKELKIKLGLKELFMHSSIRQLSVYMEQLNVNVDCVIRPIEKKAYYSASSAQQRIYTLTNLDLNGITYNIPSIMEIKGDLNIVKLERALQGLIYRHEVLRTSFVTKDGEILQKVHDEVPFNIEIIPKDIDNQYEKTDFIRPFDLSEAPLMRVGLTELEQNRYVFMLDIHHIIADGVSIGIFMKELMELYYENELPALKLQYKDYAEWQQEFIQSEAIQIQKEYWMNRFKDGVPVVELPTDYMRPSIQSFEGDSVFFEIDVSLTKRLKQICQDNGVTLYMALMSIYQIWLSKHTGQEDVMVGTVTAGRHNTDLYQVMGMFVNTLALRGNPKGGKTFGQFLQETKENTVEAFENQDYQFEELIEELEMPRETSRNPLFDTMFVLENIDISEFNTGNLTIMPHKTNYAFAKFDMTLLAEENINQISFRWEYATKLYKRETIERYKEHFIQILKEILNNPDQKIADIKMITEIEHHKILNDFNNTKTEYPKEKTLTQLFEEQVKKTPENIAVVYKDQCLTYRELNARANELAYMLLEQGVTKNQIIGLVVERSVEMIVGILGILKAGGAYLPIDPQYPQERIMNILEDSKTEILLTTSNLENELADSLFASCGLQGKTIYLDEIIKEEVLEEKKNPGISKDSSSLAYVMYTSGSTGTPKGNLTMHYNVSRVVKDTNYVNIKADDQLLQIANYAFDGSTFDIYGALLNGAKLVLVDKEVIGDIEKLSEVIQKESITMMFVPTGLFHTIVDIRVDCFRGMHTVIVGGDKLSQKHVKQVVDVYGTKIINGYGPTESTVFATAAEANAFVGKVNEIPIGKPLSNTEIYILNHQLQLNPIGVIGEICIAGDGLVQGYLNRPELTKEKFIYHNSMKKRLYRTGDLGRWLPDGNIEYCGRMDQQVKIRGYRVELGEIEARLLNVEEIQDVAVVIKEAVTGEKYLVAYIIQESELDIQKVKSELMKQIPEYMIPTFFMQLDNLPLNTNGKVDRRALPEPDEKRIGIDTIYEEADNELEQHLVRIWQEVLQIEKISVHDDFFLLGGHSLKAMVLLAKIQKELKIKLGLKELFMHSSIRQLSVYMEQLNVNVDCVIRPIEKKAYYSASSAQQRIYTLTNLDLNGITYNIPSIMEIKGDLNIVKLERALQGLIYRHEVLRTSFVTKDGEILQKVHDEVPFNIEIIPKDIDNQYEKTDFIRPFDLSEAPLMRVGLTELEQNRYVFMLDIHHIIADGVSIGIFMKELMELYYENELPALKLQYKDYAEWQQEFIQSEAIQMQKEYWTNRFKDGVPVVELPTDYARPAVQTFDGDRVSFTLNQKLTRKLKEICQETGVTMYMLLMSAYQVWLSKHTGQEDIVVGTVSAGRSHVDLQQMIGMFVNTLVIRADVNAEKTFRKFLEEMKEELLEAFENQDYQFEELVEALSLPRETSRNPLFDTMFVLENIDVPTIPNKGLQMRNYEWNHGISKFDMTIVGQERGNQLHFQWEYATKLYKEETINIFKERFIRILETIVQNIDQSIGELEIITEKEKHQLLYQFNNTKTEFPKEKTLSQLFEEQVKKTPNNIAVAYKDQSLTYRELNERANQLAHTLRSKGIVREEIVGIMLERSVEMLVGILGVLKAGGAYLPIDPEYPEERITYMLEDSQVQLVLIQTHLVKKLNTKRMILNLEDTACYSSNCSNPERINQSNDMAYIIYTSGSTGKPKGVVVEHQSVINLCFWHQEYFQVTEQDNSTQYAGFGFDASSWEILPYILKGATLHIIPHEIRLDMQRLNAYYEQNEISISFLPTPVCEQFIELENNSLRVLLTGGDQLRKYKKNGYRLFNNYGPTENTVVTTTGEISKVETNIPIGKPIANTKVYILDEQKQLQPIGVIGELCISGVGIARGYWQKEDLTKERFIANPYQQGEIMYRTGDMARWLPDGSIEFLGRNDHQAKIRGYRVELTEIEHQLSKYPEIKNCVVTINKNVNGDNSLVAYYIADAEIPVSKLRIFLEHYLPSYFVPKDFIQVNEFPMTVHGKIDIKALPSPKEIVEIEYQSRGNEIEDSIFSLWRELLNTEDIGMDDNFFELGGNSMMIIILHSKLSAIYPGKVKVSDLFAYSTVRKLAYFIAKQKDSDKKLEEIMKLQIKFPQSFIVNKDTRAETQIVNFQIKEEIVRGLTQASKDYQVSIETLMLSSYLYLLSKVSGQEKISIQVRIDADKSKVITANLNDLYDFKELFLQTNRQLKNSIELEWENDGDKIGFNKTINCIIPYFYYQKENKNIDIPSYCDLSITIDDSKQGMNLICQYNKNRIKTKSIEKIIQNYFYIILEIIKKEVF</sequence>
<dbReference type="PROSITE" id="PS00455">
    <property type="entry name" value="AMP_BINDING"/>
    <property type="match status" value="3"/>
</dbReference>
<dbReference type="Gene3D" id="3.40.50.980">
    <property type="match status" value="6"/>
</dbReference>
<evidence type="ECO:0000313" key="9">
    <source>
        <dbReference type="Proteomes" id="UP000269847"/>
    </source>
</evidence>
<dbReference type="InterPro" id="IPR009081">
    <property type="entry name" value="PP-bd_ACP"/>
</dbReference>
<dbReference type="FunFam" id="3.30.300.30:FF:000010">
    <property type="entry name" value="Enterobactin synthetase component F"/>
    <property type="match status" value="2"/>
</dbReference>
<dbReference type="GO" id="GO:0005524">
    <property type="term" value="F:ATP binding"/>
    <property type="evidence" value="ECO:0007669"/>
    <property type="project" value="UniProtKB-KW"/>
</dbReference>
<dbReference type="NCBIfam" id="TIGR01733">
    <property type="entry name" value="AA-adenyl-dom"/>
    <property type="match status" value="3"/>
</dbReference>
<dbReference type="Gene3D" id="3.30.559.10">
    <property type="entry name" value="Chloramphenicol acetyltransferase-like domain"/>
    <property type="match status" value="2"/>
</dbReference>
<dbReference type="FunFam" id="2.30.38.10:FF:000001">
    <property type="entry name" value="Non-ribosomal peptide synthetase PvdI"/>
    <property type="match status" value="2"/>
</dbReference>
<organism evidence="8 9">
    <name type="scientific">Bacillus thuringiensis</name>
    <dbReference type="NCBI Taxonomy" id="1428"/>
    <lineage>
        <taxon>Bacteria</taxon>
        <taxon>Bacillati</taxon>
        <taxon>Bacillota</taxon>
        <taxon>Bacilli</taxon>
        <taxon>Bacillales</taxon>
        <taxon>Bacillaceae</taxon>
        <taxon>Bacillus</taxon>
        <taxon>Bacillus cereus group</taxon>
    </lineage>
</organism>
<comment type="similarity">
    <text evidence="2">Belongs to the ATP-dependent AMP-binding enzyme family.</text>
</comment>
<dbReference type="SUPFAM" id="SSF52777">
    <property type="entry name" value="CoA-dependent acyltransferases"/>
    <property type="match status" value="6"/>
</dbReference>
<evidence type="ECO:0000256" key="6">
    <source>
        <dbReference type="ARBA" id="ARBA00022840"/>
    </source>
</evidence>
<evidence type="ECO:0000313" key="8">
    <source>
        <dbReference type="EMBL" id="AYF81298.1"/>
    </source>
</evidence>
<keyword evidence="5" id="KW-0547">Nucleotide-binding</keyword>
<dbReference type="EMBL" id="CP032608">
    <property type="protein sequence ID" value="AYF81298.1"/>
    <property type="molecule type" value="Genomic_DNA"/>
</dbReference>
<evidence type="ECO:0000256" key="2">
    <source>
        <dbReference type="ARBA" id="ARBA00006432"/>
    </source>
</evidence>
<dbReference type="InterPro" id="IPR010071">
    <property type="entry name" value="AA_adenyl_dom"/>
</dbReference>
<keyword evidence="4" id="KW-0597">Phosphoprotein</keyword>